<dbReference type="Pfam" id="PF00023">
    <property type="entry name" value="Ank"/>
    <property type="match status" value="1"/>
</dbReference>
<comment type="caution">
    <text evidence="5">The sequence shown here is derived from an EMBL/GenBank/DDBJ whole genome shotgun (WGS) entry which is preliminary data.</text>
</comment>
<feature type="repeat" description="ANK" evidence="3">
    <location>
        <begin position="1181"/>
        <end position="1213"/>
    </location>
</feature>
<dbReference type="SMART" id="SM00248">
    <property type="entry name" value="ANK"/>
    <property type="match status" value="10"/>
</dbReference>
<dbReference type="CDD" id="cd01671">
    <property type="entry name" value="CARD"/>
    <property type="match status" value="2"/>
</dbReference>
<dbReference type="AlphaFoldDB" id="A0A8S3TAI3"/>
<dbReference type="GO" id="GO:0042981">
    <property type="term" value="P:regulation of apoptotic process"/>
    <property type="evidence" value="ECO:0007669"/>
    <property type="project" value="InterPro"/>
</dbReference>
<dbReference type="PRINTS" id="PR01415">
    <property type="entry name" value="ANKYRIN"/>
</dbReference>
<dbReference type="PANTHER" id="PTHR24173">
    <property type="entry name" value="ANKYRIN REPEAT CONTAINING"/>
    <property type="match status" value="1"/>
</dbReference>
<keyword evidence="1" id="KW-0677">Repeat</keyword>
<sequence>MNRANNETPNHIKLAYILFRVAPELIIKHIDRTYPGGIEHAIKGNKEVLKQRLSTDGFRRLCQIEVQLKHDIHSNYHELVNNTILDGSVLDWLISKGVISIDEREKVKKCPNQSARNTMIIDLLMNRSYNVRETLIDALHTSGHENNDLLDRMMDTKVYTKVEKLKEAEINEWSIRLEKNYFMLVQQTTSVESVVDRLISSGVLSIDDSSDIMSIANQSDQVRELIGKIRDQTTYEHFLCALRQDEVNDQLADILEATEVFEEEKRSRIAAILDCPIFKAISIDIAIVMYTVIQDIKSQNTQLDMHDNSVDDDLDTLQHYCNYIIDVQEIGDEQYDEILKKVAEHLKPFHAMYEWQCILFMPCMNGSLKLFHAMYEWQYNSFHTDMYIDTLVKAFLTNCYNKTFLQLIQTKMYMYCLIIERICDSPQELCFKVGLLEHLGTEVINELHKVLQNMKDNAVIKSLQVKIKDMEEDGKASIPKMLDVITQLNAIEQWIHYDKTFAETKASEEVVAAIKNHSCVTIIGSPGSGKTATSQHVALIYMKKGYQLVPIDTPEQIITYGDPNKKQIFVYDDILGVFGVDHDKVDKLERKREMLMLVLENDSKLIMTCRKSVFKATEMLCTFQSTKLDEMKCRSKIYYAALVLCMINKGKLSEDDFPEKKVKQLIYRTCRLNDGTPELDLIDALDHMLETYVTQCDGVFRFIHDCIFEVTASHFGNQYPNLIIEYLDSNYIAHKVRVIPEELSQCMHVKVLEKDYSSLGNRIYRDITHMELFDVFMNNSLNYEPFLIYFLKMLGKKAYEEIKELFLSIQTSSISTHIVNQGENVIEKVMNKDKFRDSFVLRSQDILLDKIVQTDNSVIYQIRVLSWIIYYRHTLLLEFIIDLVLSNNESTDIIFGTSETEQIRLLILACFSGDFDMLRLIQNYVNSDCINRALLPIDAGWPEKKKNPHRCKTPLSAACLRGDLASIEELLKLGADVNMPDSAYLLPILAAAYSCHWDAMDLLIKHNADINKGNHSGTPPLILAATVGHTEAILQLLKRGATVNLCKNDGTSAIHRASDRGHLEVLRILVQEGGDINVCNNDGESPLFIASENGHLEIVKYLLQTDANVNFSNNSSRSPLFAACTNNHLAVVTELLENNAHVDCVDKNNRTPLYIASRKGRVQLIRTLYKYGASPNICDNHGRSPLSIATTNGHSEAVKVLLNNGAHVNLPDVNNFSPLFLASGNTDLQELLLQYGADKTIKPYLNYLIRTHINGCRKYYLVFTLTLCRFSDFIKIV</sequence>
<name>A0A8S3TAI3_MYTED</name>
<dbReference type="Pfam" id="PF20720">
    <property type="entry name" value="nSTAND3"/>
    <property type="match status" value="1"/>
</dbReference>
<dbReference type="PANTHER" id="PTHR24173:SF74">
    <property type="entry name" value="ANKYRIN REPEAT DOMAIN-CONTAINING PROTEIN 16"/>
    <property type="match status" value="1"/>
</dbReference>
<dbReference type="SUPFAM" id="SSF48403">
    <property type="entry name" value="Ankyrin repeat"/>
    <property type="match status" value="1"/>
</dbReference>
<gene>
    <name evidence="5" type="ORF">MEDL_43324</name>
</gene>
<evidence type="ECO:0000256" key="2">
    <source>
        <dbReference type="ARBA" id="ARBA00023043"/>
    </source>
</evidence>
<dbReference type="SUPFAM" id="SSF52540">
    <property type="entry name" value="P-loop containing nucleoside triphosphate hydrolases"/>
    <property type="match status" value="1"/>
</dbReference>
<evidence type="ECO:0000313" key="6">
    <source>
        <dbReference type="Proteomes" id="UP000683360"/>
    </source>
</evidence>
<dbReference type="Pfam" id="PF12796">
    <property type="entry name" value="Ank_2"/>
    <property type="match status" value="2"/>
</dbReference>
<dbReference type="SUPFAM" id="SSF47986">
    <property type="entry name" value="DEATH domain"/>
    <property type="match status" value="2"/>
</dbReference>
<dbReference type="PROSITE" id="PS50209">
    <property type="entry name" value="CARD"/>
    <property type="match status" value="2"/>
</dbReference>
<dbReference type="Gene3D" id="1.25.40.20">
    <property type="entry name" value="Ankyrin repeat-containing domain"/>
    <property type="match status" value="2"/>
</dbReference>
<dbReference type="Pfam" id="PF13637">
    <property type="entry name" value="Ank_4"/>
    <property type="match status" value="1"/>
</dbReference>
<dbReference type="SUPFAM" id="SSF140860">
    <property type="entry name" value="Pseudo ankyrin repeat-like"/>
    <property type="match status" value="1"/>
</dbReference>
<feature type="repeat" description="ANK" evidence="3">
    <location>
        <begin position="1049"/>
        <end position="1081"/>
    </location>
</feature>
<dbReference type="InterPro" id="IPR036770">
    <property type="entry name" value="Ankyrin_rpt-contain_sf"/>
</dbReference>
<keyword evidence="6" id="KW-1185">Reference proteome</keyword>
<dbReference type="InterPro" id="IPR027417">
    <property type="entry name" value="P-loop_NTPase"/>
</dbReference>
<dbReference type="PROSITE" id="PS50297">
    <property type="entry name" value="ANK_REP_REGION"/>
    <property type="match status" value="6"/>
</dbReference>
<proteinExistence type="predicted"/>
<protein>
    <recommendedName>
        <fullName evidence="4">CARD domain-containing protein</fullName>
    </recommendedName>
</protein>
<evidence type="ECO:0000256" key="3">
    <source>
        <dbReference type="PROSITE-ProRule" id="PRU00023"/>
    </source>
</evidence>
<dbReference type="PROSITE" id="PS50088">
    <property type="entry name" value="ANK_REPEAT"/>
    <property type="match status" value="7"/>
</dbReference>
<reference evidence="5" key="1">
    <citation type="submission" date="2021-03" db="EMBL/GenBank/DDBJ databases">
        <authorList>
            <person name="Bekaert M."/>
        </authorList>
    </citation>
    <scope>NUCLEOTIDE SEQUENCE</scope>
</reference>
<dbReference type="InterPro" id="IPR002110">
    <property type="entry name" value="Ankyrin_rpt"/>
</dbReference>
<dbReference type="Pfam" id="PF00619">
    <property type="entry name" value="CARD"/>
    <property type="match status" value="2"/>
</dbReference>
<dbReference type="EMBL" id="CAJPWZ010002070">
    <property type="protein sequence ID" value="CAG2230486.1"/>
    <property type="molecule type" value="Genomic_DNA"/>
</dbReference>
<accession>A0A8S3TAI3</accession>
<feature type="domain" description="CARD" evidence="4">
    <location>
        <begin position="64"/>
        <end position="139"/>
    </location>
</feature>
<feature type="repeat" description="ANK" evidence="3">
    <location>
        <begin position="1082"/>
        <end position="1114"/>
    </location>
</feature>
<feature type="repeat" description="ANK" evidence="3">
    <location>
        <begin position="1016"/>
        <end position="1048"/>
    </location>
</feature>
<dbReference type="OrthoDB" id="6083958at2759"/>
<evidence type="ECO:0000313" key="5">
    <source>
        <dbReference type="EMBL" id="CAG2230486.1"/>
    </source>
</evidence>
<dbReference type="Gene3D" id="1.10.533.10">
    <property type="entry name" value="Death Domain, Fas"/>
    <property type="match status" value="2"/>
</dbReference>
<feature type="repeat" description="ANK" evidence="3">
    <location>
        <begin position="1115"/>
        <end position="1147"/>
    </location>
</feature>
<dbReference type="InterPro" id="IPR011029">
    <property type="entry name" value="DEATH-like_dom_sf"/>
</dbReference>
<organism evidence="5 6">
    <name type="scientific">Mytilus edulis</name>
    <name type="common">Blue mussel</name>
    <dbReference type="NCBI Taxonomy" id="6550"/>
    <lineage>
        <taxon>Eukaryota</taxon>
        <taxon>Metazoa</taxon>
        <taxon>Spiralia</taxon>
        <taxon>Lophotrochozoa</taxon>
        <taxon>Mollusca</taxon>
        <taxon>Bivalvia</taxon>
        <taxon>Autobranchia</taxon>
        <taxon>Pteriomorphia</taxon>
        <taxon>Mytilida</taxon>
        <taxon>Mytiloidea</taxon>
        <taxon>Mytilidae</taxon>
        <taxon>Mytilinae</taxon>
        <taxon>Mytilus</taxon>
    </lineage>
</organism>
<evidence type="ECO:0000259" key="4">
    <source>
        <dbReference type="PROSITE" id="PS50209"/>
    </source>
</evidence>
<feature type="repeat" description="ANK" evidence="3">
    <location>
        <begin position="950"/>
        <end position="982"/>
    </location>
</feature>
<dbReference type="Proteomes" id="UP000683360">
    <property type="component" value="Unassembled WGS sequence"/>
</dbReference>
<feature type="repeat" description="ANK" evidence="3">
    <location>
        <begin position="1148"/>
        <end position="1180"/>
    </location>
</feature>
<feature type="domain" description="CARD" evidence="4">
    <location>
        <begin position="177"/>
        <end position="226"/>
    </location>
</feature>
<keyword evidence="2 3" id="KW-0040">ANK repeat</keyword>
<dbReference type="InterPro" id="IPR001315">
    <property type="entry name" value="CARD"/>
</dbReference>
<evidence type="ECO:0000256" key="1">
    <source>
        <dbReference type="ARBA" id="ARBA00022737"/>
    </source>
</evidence>
<dbReference type="InterPro" id="IPR049050">
    <property type="entry name" value="nSTAND3"/>
</dbReference>